<dbReference type="EMBL" id="CP001825">
    <property type="protein sequence ID" value="ACZ42751.1"/>
    <property type="molecule type" value="Genomic_DNA"/>
</dbReference>
<dbReference type="Pfam" id="PF01370">
    <property type="entry name" value="Epimerase"/>
    <property type="match status" value="1"/>
</dbReference>
<dbReference type="AlphaFoldDB" id="D1CD86"/>
<dbReference type="STRING" id="525904.Tter_1845"/>
<dbReference type="PANTHER" id="PTHR43000">
    <property type="entry name" value="DTDP-D-GLUCOSE 4,6-DEHYDRATASE-RELATED"/>
    <property type="match status" value="1"/>
</dbReference>
<dbReference type="InterPro" id="IPR036291">
    <property type="entry name" value="NAD(P)-bd_dom_sf"/>
</dbReference>
<evidence type="ECO:0000313" key="4">
    <source>
        <dbReference type="Proteomes" id="UP000000323"/>
    </source>
</evidence>
<dbReference type="KEGG" id="ttr:Tter_1845"/>
<gene>
    <name evidence="3" type="ordered locus">Tter_1845</name>
</gene>
<dbReference type="HOGENOM" id="CLU_007383_1_7_0"/>
<sequence>MNILVTGGAGYVGSQLIRDLGEHPELAGSRIIIFDNMQDERYQSLMNLPPSGIYDFVYGDVQNLDDLVDAVQGCDVVIHLAALTNAVVSFERIPETERTNFQGTKNVVEAVKRSSTVRRVIYASTCSVYGETTGIVNEESECHPESPYGVYKLMGEQEVLALPSQTNGRISGTALRLATVFGLSPGLRVHTVVNKFAIYGALGMPITVHGTGEQKRPFIHVKDASSAFIFALLNPATENGVFNVVGENASVNQVLSYVRPRFPRLKVERKEGRHLNQISYEVDGSKFRALGWKPTISVEDGVEEFAKLCSGINSGIYAMVK</sequence>
<dbReference type="eggNOG" id="COG0451">
    <property type="taxonomic scope" value="Bacteria"/>
</dbReference>
<accession>D1CD86</accession>
<organism evidence="3 4">
    <name type="scientific">Thermobaculum terrenum (strain ATCC BAA-798 / CCMEE 7001 / YNP1)</name>
    <dbReference type="NCBI Taxonomy" id="525904"/>
    <lineage>
        <taxon>Bacteria</taxon>
        <taxon>Bacillati</taxon>
        <taxon>Chloroflexota</taxon>
        <taxon>Chloroflexia</taxon>
        <taxon>Candidatus Thermobaculales</taxon>
        <taxon>Candidatus Thermobaculaceae</taxon>
        <taxon>Thermobaculum</taxon>
    </lineage>
</organism>
<evidence type="ECO:0000313" key="3">
    <source>
        <dbReference type="EMBL" id="ACZ42751.1"/>
    </source>
</evidence>
<keyword evidence="4" id="KW-1185">Reference proteome</keyword>
<evidence type="ECO:0000259" key="2">
    <source>
        <dbReference type="Pfam" id="PF01370"/>
    </source>
</evidence>
<dbReference type="SUPFAM" id="SSF51735">
    <property type="entry name" value="NAD(P)-binding Rossmann-fold domains"/>
    <property type="match status" value="1"/>
</dbReference>
<name>D1CD86_THET1</name>
<proteinExistence type="inferred from homology"/>
<comment type="similarity">
    <text evidence="1">Belongs to the NAD(P)-dependent epimerase/dehydratase family.</text>
</comment>
<reference evidence="4" key="1">
    <citation type="journal article" date="2010" name="Stand. Genomic Sci.">
        <title>Complete genome sequence of 'Thermobaculum terrenum' type strain (YNP1).</title>
        <authorList>
            <person name="Kiss H."/>
            <person name="Cleland D."/>
            <person name="Lapidus A."/>
            <person name="Lucas S."/>
            <person name="Glavina Del Rio T."/>
            <person name="Nolan M."/>
            <person name="Tice H."/>
            <person name="Han C."/>
            <person name="Goodwin L."/>
            <person name="Pitluck S."/>
            <person name="Liolios K."/>
            <person name="Ivanova N."/>
            <person name="Mavromatis K."/>
            <person name="Ovchinnikova G."/>
            <person name="Pati A."/>
            <person name="Chen A."/>
            <person name="Palaniappan K."/>
            <person name="Land M."/>
            <person name="Hauser L."/>
            <person name="Chang Y."/>
            <person name="Jeffries C."/>
            <person name="Lu M."/>
            <person name="Brettin T."/>
            <person name="Detter J."/>
            <person name="Goker M."/>
            <person name="Tindall B."/>
            <person name="Beck B."/>
            <person name="McDermott T."/>
            <person name="Woyke T."/>
            <person name="Bristow J."/>
            <person name="Eisen J."/>
            <person name="Markowitz V."/>
            <person name="Hugenholtz P."/>
            <person name="Kyrpides N."/>
            <person name="Klenk H."/>
            <person name="Cheng J."/>
        </authorList>
    </citation>
    <scope>NUCLEOTIDE SEQUENCE [LARGE SCALE GENOMIC DNA]</scope>
    <source>
        <strain evidence="4">ATCC BAA-798 / YNP1</strain>
    </source>
</reference>
<evidence type="ECO:0000256" key="1">
    <source>
        <dbReference type="ARBA" id="ARBA00007637"/>
    </source>
</evidence>
<dbReference type="InterPro" id="IPR001509">
    <property type="entry name" value="Epimerase_deHydtase"/>
</dbReference>
<dbReference type="RefSeq" id="WP_012875782.1">
    <property type="nucleotide sequence ID" value="NC_013525.1"/>
</dbReference>
<feature type="domain" description="NAD-dependent epimerase/dehydratase" evidence="2">
    <location>
        <begin position="3"/>
        <end position="244"/>
    </location>
</feature>
<dbReference type="Proteomes" id="UP000000323">
    <property type="component" value="Chromosome 1"/>
</dbReference>
<protein>
    <submittedName>
        <fullName evidence="3">NAD-dependent epimerase/dehydratase</fullName>
    </submittedName>
</protein>
<dbReference type="Gene3D" id="3.40.50.720">
    <property type="entry name" value="NAD(P)-binding Rossmann-like Domain"/>
    <property type="match status" value="1"/>
</dbReference>